<dbReference type="PANTHER" id="PTHR32046:SF14">
    <property type="match status" value="1"/>
</dbReference>
<dbReference type="PROSITE" id="PS50209">
    <property type="entry name" value="CARD"/>
    <property type="match status" value="1"/>
</dbReference>
<dbReference type="GO" id="GO:0005525">
    <property type="term" value="F:GTP binding"/>
    <property type="evidence" value="ECO:0007669"/>
    <property type="project" value="InterPro"/>
</dbReference>
<accession>A0A7R9A1E2</accession>
<reference evidence="3" key="1">
    <citation type="submission" date="2020-11" db="EMBL/GenBank/DDBJ databases">
        <authorList>
            <person name="Tran Van P."/>
        </authorList>
    </citation>
    <scope>NUCLEOTIDE SEQUENCE</scope>
</reference>
<dbReference type="Proteomes" id="UP000677054">
    <property type="component" value="Unassembled WGS sequence"/>
</dbReference>
<organism evidence="3">
    <name type="scientific">Darwinula stevensoni</name>
    <dbReference type="NCBI Taxonomy" id="69355"/>
    <lineage>
        <taxon>Eukaryota</taxon>
        <taxon>Metazoa</taxon>
        <taxon>Ecdysozoa</taxon>
        <taxon>Arthropoda</taxon>
        <taxon>Crustacea</taxon>
        <taxon>Oligostraca</taxon>
        <taxon>Ostracoda</taxon>
        <taxon>Podocopa</taxon>
        <taxon>Podocopida</taxon>
        <taxon>Darwinulocopina</taxon>
        <taxon>Darwinuloidea</taxon>
        <taxon>Darwinulidae</taxon>
        <taxon>Darwinula</taxon>
    </lineage>
</organism>
<protein>
    <recommendedName>
        <fullName evidence="2">CARD domain-containing protein</fullName>
    </recommendedName>
</protein>
<dbReference type="SUPFAM" id="SSF47986">
    <property type="entry name" value="DEATH domain"/>
    <property type="match status" value="1"/>
</dbReference>
<sequence>MEGSSPVDLLVDGRTVARIIADHTDDLKFIDHDAVLNGLWREGVLEHDEYEDAIKYSRSEKLRFLERILPKKGDTTFQKFLKCLQENEHQILSNKLYKRYTDLCPDTCNDNRISSTIISGSTSQERQGRLNESSSKNKLHSKLESGTTVDKIHPNTPTFESDYRQCRLCPFMKELYDFRPRGEGYEELRKYVLEDLQVCMGGGKKGSSAEAREDYCQEHYREAGKTHYSLPPDFILRNSEFEYLFNKAMKKRHNTDGENVDLSPVQNAVAAVFNQAKRMCFHSPSLVVADYVFSETFNQDGIFSDALEKVPKDLRKKLFRFINIFRDGGSHGGSGTGKTVVLEEIAKRLAKIDCNVDVVVVNLSGGDLTKHFEEVFQSEENIKVIDGVEQKIPENLEGIMKFLEKNGEGKHVMFDEVPLTLGIQGSLDEKCLSEHWEKISRVKKNVKSLTFAFRPNDPTYTSDIELNKIKIAGVDMVILNVVKRNTRARTALLIIDFLPDHQEVWTVMRDEGTIVEEMISIREKDIQVDEQTLQRMTAVKRFLKGDQFSLAGKMKRQFEDIDGFIHELPKMKVMEDTKNLLAKYEIGIEEGNSRAGKVIMLVGATGAGKSRLINGIVNYSFEVMWEDDFRFKLIEEEDSQYPSQKKWVTAYVLRKQEGFALPYTLTIIDTPGFGNEEGIKADEDIKNQIREFFLDGNIGVDQLDGICYVVPAFQARPTPTHKYIFEAIMALFGRDVKENIFVLTTFSDNQKSPVLEDIKDAGIPYKKSFKFNNSAVFVRKKSRPENDEFENLFWKMSRKNLENFFQILANTNPVNLTLTKEVLKERQHLEIAIQSIQQQIAAGKMIPKLITTAHACLQKLQKIVLMPDPLLVLEWVDLLIKREKIESRPGFIQRIRYLQEARSKAALVYMLERNVDPFEEYMKDSTRNS</sequence>
<proteinExistence type="predicted"/>
<dbReference type="EMBL" id="CAJPEV010000559">
    <property type="protein sequence ID" value="CAG0886462.1"/>
    <property type="molecule type" value="Genomic_DNA"/>
</dbReference>
<evidence type="ECO:0000313" key="4">
    <source>
        <dbReference type="Proteomes" id="UP000677054"/>
    </source>
</evidence>
<keyword evidence="4" id="KW-1185">Reference proteome</keyword>
<evidence type="ECO:0000259" key="2">
    <source>
        <dbReference type="PROSITE" id="PS50209"/>
    </source>
</evidence>
<dbReference type="Gene3D" id="3.40.50.300">
    <property type="entry name" value="P-loop containing nucleotide triphosphate hydrolases"/>
    <property type="match status" value="1"/>
</dbReference>
<dbReference type="EMBL" id="LR900076">
    <property type="protein sequence ID" value="CAD7244092.1"/>
    <property type="molecule type" value="Genomic_DNA"/>
</dbReference>
<dbReference type="Gene3D" id="1.10.533.10">
    <property type="entry name" value="Death Domain, Fas"/>
    <property type="match status" value="1"/>
</dbReference>
<evidence type="ECO:0000256" key="1">
    <source>
        <dbReference type="SAM" id="MobiDB-lite"/>
    </source>
</evidence>
<dbReference type="InterPro" id="IPR027417">
    <property type="entry name" value="P-loop_NTPase"/>
</dbReference>
<dbReference type="GO" id="GO:0042981">
    <property type="term" value="P:regulation of apoptotic process"/>
    <property type="evidence" value="ECO:0007669"/>
    <property type="project" value="InterPro"/>
</dbReference>
<dbReference type="OrthoDB" id="2386367at2759"/>
<feature type="region of interest" description="Disordered" evidence="1">
    <location>
        <begin position="118"/>
        <end position="156"/>
    </location>
</feature>
<dbReference type="SUPFAM" id="SSF52540">
    <property type="entry name" value="P-loop containing nucleoside triphosphate hydrolases"/>
    <property type="match status" value="2"/>
</dbReference>
<evidence type="ECO:0000313" key="3">
    <source>
        <dbReference type="EMBL" id="CAD7244092.1"/>
    </source>
</evidence>
<dbReference type="InterPro" id="IPR011029">
    <property type="entry name" value="DEATH-like_dom_sf"/>
</dbReference>
<dbReference type="InterPro" id="IPR001315">
    <property type="entry name" value="CARD"/>
</dbReference>
<dbReference type="PANTHER" id="PTHR32046">
    <property type="entry name" value="G DOMAIN-CONTAINING PROTEIN"/>
    <property type="match status" value="1"/>
</dbReference>
<dbReference type="CDD" id="cd01671">
    <property type="entry name" value="CARD"/>
    <property type="match status" value="1"/>
</dbReference>
<gene>
    <name evidence="3" type="ORF">DSTB1V02_LOCUS3996</name>
</gene>
<feature type="domain" description="CARD" evidence="2">
    <location>
        <begin position="33"/>
        <end position="99"/>
    </location>
</feature>
<name>A0A7R9A1E2_9CRUS</name>
<dbReference type="AlphaFoldDB" id="A0A7R9A1E2"/>